<geneLocation type="plasmid" evidence="2">
    <name>pamcp48-600</name>
</geneLocation>
<dbReference type="Proteomes" id="UP000182101">
    <property type="component" value="Plasmid pAMCP48-600"/>
</dbReference>
<evidence type="ECO:0000313" key="2">
    <source>
        <dbReference type="Proteomes" id="UP000182101"/>
    </source>
</evidence>
<accession>A0AAC9NSX1</accession>
<reference evidence="1 2" key="1">
    <citation type="submission" date="2016-11" db="EMBL/GenBank/DDBJ databases">
        <title>Networking in microbes: conjugative elements and plasmids in the genus Alteromonas.</title>
        <authorList>
            <person name="Lopez-Perez M."/>
            <person name="Ramon-Marco N."/>
            <person name="Rodriguez-Valera F."/>
        </authorList>
    </citation>
    <scope>NUCLEOTIDE SEQUENCE [LARGE SCALE GENOMIC DNA]</scope>
    <source>
        <strain evidence="1 2">CP48</strain>
        <plasmid evidence="2">pamcp48-600</plasmid>
    </source>
</reference>
<organism evidence="1 2">
    <name type="scientific">Alteromonas mediterranea</name>
    <dbReference type="NCBI Taxonomy" id="314275"/>
    <lineage>
        <taxon>Bacteria</taxon>
        <taxon>Pseudomonadati</taxon>
        <taxon>Pseudomonadota</taxon>
        <taxon>Gammaproteobacteria</taxon>
        <taxon>Alteromonadales</taxon>
        <taxon>Alteromonadaceae</taxon>
        <taxon>Alteromonas/Salinimonas group</taxon>
        <taxon>Alteromonas</taxon>
    </lineage>
</organism>
<proteinExistence type="predicted"/>
<dbReference type="RefSeq" id="WP_071960818.1">
    <property type="nucleotide sequence ID" value="NZ_CP018025.1"/>
</dbReference>
<gene>
    <name evidence="1" type="ORF">BM524_20005</name>
</gene>
<evidence type="ECO:0000313" key="1">
    <source>
        <dbReference type="EMBL" id="APD92205.1"/>
    </source>
</evidence>
<dbReference type="AlphaFoldDB" id="A0AAC9NSX1"/>
<dbReference type="EMBL" id="CP018025">
    <property type="protein sequence ID" value="APD92205.1"/>
    <property type="molecule type" value="Genomic_DNA"/>
</dbReference>
<protein>
    <submittedName>
        <fullName evidence="1">Uncharacterized protein</fullName>
    </submittedName>
</protein>
<name>A0AAC9NSX1_9ALTE</name>
<keyword evidence="1" id="KW-0614">Plasmid</keyword>
<sequence length="69" mass="7944">MNIEQVRDDIADELRAVHDIISTILESFPEDEPEHKAIKCNDNATVLIEYARGYVNSAFKCLDRLSNHR</sequence>